<proteinExistence type="predicted"/>
<organism evidence="1 2">
    <name type="scientific">Dissostichus mawsoni</name>
    <name type="common">Antarctic cod</name>
    <dbReference type="NCBI Taxonomy" id="36200"/>
    <lineage>
        <taxon>Eukaryota</taxon>
        <taxon>Metazoa</taxon>
        <taxon>Chordata</taxon>
        <taxon>Craniata</taxon>
        <taxon>Vertebrata</taxon>
        <taxon>Euteleostomi</taxon>
        <taxon>Actinopterygii</taxon>
        <taxon>Neopterygii</taxon>
        <taxon>Teleostei</taxon>
        <taxon>Neoteleostei</taxon>
        <taxon>Acanthomorphata</taxon>
        <taxon>Eupercaria</taxon>
        <taxon>Perciformes</taxon>
        <taxon>Notothenioidei</taxon>
        <taxon>Nototheniidae</taxon>
        <taxon>Dissostichus</taxon>
    </lineage>
</organism>
<dbReference type="EMBL" id="JAAKFY010000015">
    <property type="protein sequence ID" value="KAF3844325.1"/>
    <property type="molecule type" value="Genomic_DNA"/>
</dbReference>
<evidence type="ECO:0000313" key="2">
    <source>
        <dbReference type="Proteomes" id="UP000518266"/>
    </source>
</evidence>
<comment type="caution">
    <text evidence="1">The sequence shown here is derived from an EMBL/GenBank/DDBJ whole genome shotgun (WGS) entry which is preliminary data.</text>
</comment>
<sequence length="171" mass="19561">MGNYRNKMRQAGCQEVIVNAGKISRSNPDREPPYSNIKRPKRAKVNFLPTFPKQRIPQTIVEEVKKTEKNLPLIKKMMQTTFALRRQTIVRTCPRVNELMDLWPALKMENDMTSTPGVPPLSMPFLCICKRTPLDFSEPAQKSPNQSLEMLQWPSLQSSVTMAQVKCNTSP</sequence>
<protein>
    <submittedName>
        <fullName evidence="1">Uncharacterized protein</fullName>
    </submittedName>
</protein>
<dbReference type="OrthoDB" id="8948707at2759"/>
<reference evidence="1 2" key="1">
    <citation type="submission" date="2020-03" db="EMBL/GenBank/DDBJ databases">
        <title>Dissostichus mawsoni Genome sequencing and assembly.</title>
        <authorList>
            <person name="Park H."/>
        </authorList>
    </citation>
    <scope>NUCLEOTIDE SEQUENCE [LARGE SCALE GENOMIC DNA]</scope>
    <source>
        <strain evidence="1">DM0001</strain>
        <tissue evidence="1">Muscle</tissue>
    </source>
</reference>
<evidence type="ECO:0000313" key="1">
    <source>
        <dbReference type="EMBL" id="KAF3844325.1"/>
    </source>
</evidence>
<keyword evidence="2" id="KW-1185">Reference proteome</keyword>
<dbReference type="PANTHER" id="PTHR31025">
    <property type="entry name" value="SI:CH211-196P9.1-RELATED"/>
    <property type="match status" value="1"/>
</dbReference>
<dbReference type="Proteomes" id="UP000518266">
    <property type="component" value="Unassembled WGS sequence"/>
</dbReference>
<accession>A0A7J5Y4I7</accession>
<dbReference type="PANTHER" id="PTHR31025:SF19">
    <property type="entry name" value="SI:CH73-42K18.1-RELATED"/>
    <property type="match status" value="1"/>
</dbReference>
<dbReference type="AlphaFoldDB" id="A0A7J5Y4I7"/>
<name>A0A7J5Y4I7_DISMA</name>
<gene>
    <name evidence="1" type="ORF">F7725_007488</name>
</gene>